<keyword evidence="1" id="KW-0472">Membrane</keyword>
<dbReference type="Proteomes" id="UP000034881">
    <property type="component" value="Unassembled WGS sequence"/>
</dbReference>
<name>A0A0G0TWU3_9BACT</name>
<proteinExistence type="predicted"/>
<feature type="transmembrane region" description="Helical" evidence="1">
    <location>
        <begin position="164"/>
        <end position="186"/>
    </location>
</feature>
<keyword evidence="1" id="KW-1133">Transmembrane helix</keyword>
<reference evidence="2 3" key="1">
    <citation type="journal article" date="2015" name="Nature">
        <title>rRNA introns, odd ribosomes, and small enigmatic genomes across a large radiation of phyla.</title>
        <authorList>
            <person name="Brown C.T."/>
            <person name="Hug L.A."/>
            <person name="Thomas B.C."/>
            <person name="Sharon I."/>
            <person name="Castelle C.J."/>
            <person name="Singh A."/>
            <person name="Wilkins M.J."/>
            <person name="Williams K.H."/>
            <person name="Banfield J.F."/>
        </authorList>
    </citation>
    <scope>NUCLEOTIDE SEQUENCE [LARGE SCALE GENOMIC DNA]</scope>
</reference>
<dbReference type="AlphaFoldDB" id="A0A0G0TWU3"/>
<gene>
    <name evidence="2" type="ORF">UT77_C0002G0105</name>
</gene>
<keyword evidence="1" id="KW-0812">Transmembrane</keyword>
<feature type="transmembrane region" description="Helical" evidence="1">
    <location>
        <begin position="206"/>
        <end position="227"/>
    </location>
</feature>
<feature type="transmembrane region" description="Helical" evidence="1">
    <location>
        <begin position="92"/>
        <end position="113"/>
    </location>
</feature>
<evidence type="ECO:0008006" key="4">
    <source>
        <dbReference type="Google" id="ProtNLM"/>
    </source>
</evidence>
<feature type="transmembrane region" description="Helical" evidence="1">
    <location>
        <begin position="120"/>
        <end position="137"/>
    </location>
</feature>
<sequence>MPNRSIDNWKDVYYSRFSMLKIRKQLLFLALFSIVGFITLQIPFNKVMGSNVSFTLFDFFGPIAGGFLGPVLGIVSVLGVELFNLFVKQTPLTTGSIIRLFPILFAVLYFALIHKKAAQGKWLLIVPLFCIAAFIAHPIGRQVPYYALMFWLIPVIAYFKKDNLFVKSLGSTFTAHSVGGAAWIWAFNLPASVWNNLIPVVIAERILFAAGIAASYILVKYTLTFLISKKILPKPEFNALF</sequence>
<protein>
    <recommendedName>
        <fullName evidence="4">Riboflavin transporter</fullName>
    </recommendedName>
</protein>
<dbReference type="EMBL" id="LBYB01000002">
    <property type="protein sequence ID" value="KKR42452.1"/>
    <property type="molecule type" value="Genomic_DNA"/>
</dbReference>
<organism evidence="2 3">
    <name type="scientific">Candidatus Daviesbacteria bacterium GW2011_GWC2_40_12</name>
    <dbReference type="NCBI Taxonomy" id="1618431"/>
    <lineage>
        <taxon>Bacteria</taxon>
        <taxon>Candidatus Daviesiibacteriota</taxon>
    </lineage>
</organism>
<feature type="transmembrane region" description="Helical" evidence="1">
    <location>
        <begin position="56"/>
        <end position="80"/>
    </location>
</feature>
<comment type="caution">
    <text evidence="2">The sequence shown here is derived from an EMBL/GenBank/DDBJ whole genome shotgun (WGS) entry which is preliminary data.</text>
</comment>
<evidence type="ECO:0000256" key="1">
    <source>
        <dbReference type="SAM" id="Phobius"/>
    </source>
</evidence>
<accession>A0A0G0TWU3</accession>
<evidence type="ECO:0000313" key="3">
    <source>
        <dbReference type="Proteomes" id="UP000034881"/>
    </source>
</evidence>
<evidence type="ECO:0000313" key="2">
    <source>
        <dbReference type="EMBL" id="KKR42452.1"/>
    </source>
</evidence>
<feature type="transmembrane region" description="Helical" evidence="1">
    <location>
        <begin position="26"/>
        <end position="44"/>
    </location>
</feature>